<dbReference type="GO" id="GO:0000743">
    <property type="term" value="P:nuclear migration involved in conjugation with cellular fusion"/>
    <property type="evidence" value="ECO:0007669"/>
    <property type="project" value="TreeGrafter"/>
</dbReference>
<keyword evidence="6" id="KW-0132">Cell division</keyword>
<feature type="compositionally biased region" description="Polar residues" evidence="14">
    <location>
        <begin position="301"/>
        <end position="326"/>
    </location>
</feature>
<dbReference type="InterPro" id="IPR036859">
    <property type="entry name" value="CAP-Gly_dom_sf"/>
</dbReference>
<dbReference type="PROSITE" id="PS50245">
    <property type="entry name" value="CAP_GLY_2"/>
    <property type="match status" value="1"/>
</dbReference>
<dbReference type="Pfam" id="PF01302">
    <property type="entry name" value="CAP_GLY"/>
    <property type="match status" value="1"/>
</dbReference>
<dbReference type="SMART" id="SM01052">
    <property type="entry name" value="CAP_GLY"/>
    <property type="match status" value="1"/>
</dbReference>
<dbReference type="PANTHER" id="PTHR18916">
    <property type="entry name" value="DYNACTIN 1-RELATED MICROTUBULE-BINDING"/>
    <property type="match status" value="1"/>
</dbReference>
<dbReference type="GO" id="GO:0000132">
    <property type="term" value="P:establishment of mitotic spindle orientation"/>
    <property type="evidence" value="ECO:0007669"/>
    <property type="project" value="TreeGrafter"/>
</dbReference>
<evidence type="ECO:0000313" key="17">
    <source>
        <dbReference type="Proteomes" id="UP000243723"/>
    </source>
</evidence>
<keyword evidence="9" id="KW-0243">Dynein</keyword>
<keyword evidence="11" id="KW-0206">Cytoskeleton</keyword>
<keyword evidence="5" id="KW-0963">Cytoplasm</keyword>
<dbReference type="GO" id="GO:0030286">
    <property type="term" value="C:dynein complex"/>
    <property type="evidence" value="ECO:0007669"/>
    <property type="project" value="UniProtKB-KW"/>
</dbReference>
<dbReference type="GO" id="GO:0005819">
    <property type="term" value="C:spindle"/>
    <property type="evidence" value="ECO:0007669"/>
    <property type="project" value="UniProtKB-SubCell"/>
</dbReference>
<evidence type="ECO:0000256" key="5">
    <source>
        <dbReference type="ARBA" id="ARBA00022490"/>
    </source>
</evidence>
<evidence type="ECO:0000256" key="10">
    <source>
        <dbReference type="ARBA" id="ARBA00023054"/>
    </source>
</evidence>
<reference evidence="16 17" key="1">
    <citation type="submission" date="2017-05" db="EMBL/GenBank/DDBJ databases">
        <title>Draft genome sequence of Elsinoe australis.</title>
        <authorList>
            <person name="Cheng Q."/>
        </authorList>
    </citation>
    <scope>NUCLEOTIDE SEQUENCE [LARGE SCALE GENOMIC DNA]</scope>
    <source>
        <strain evidence="16 17">NL1</strain>
    </source>
</reference>
<proteinExistence type="inferred from homology"/>
<feature type="compositionally biased region" description="Low complexity" evidence="14">
    <location>
        <begin position="149"/>
        <end position="206"/>
    </location>
</feature>
<dbReference type="GO" id="GO:0051301">
    <property type="term" value="P:cell division"/>
    <property type="evidence" value="ECO:0007669"/>
    <property type="project" value="UniProtKB-KW"/>
</dbReference>
<comment type="caution">
    <text evidence="16">The sequence shown here is derived from an EMBL/GenBank/DDBJ whole genome shotgun (WGS) entry which is preliminary data.</text>
</comment>
<dbReference type="PROSITE" id="PS00845">
    <property type="entry name" value="CAP_GLY_1"/>
    <property type="match status" value="1"/>
</dbReference>
<evidence type="ECO:0000256" key="3">
    <source>
        <dbReference type="ARBA" id="ARBA00004544"/>
    </source>
</evidence>
<evidence type="ECO:0000256" key="6">
    <source>
        <dbReference type="ARBA" id="ARBA00022618"/>
    </source>
</evidence>
<dbReference type="Proteomes" id="UP000243723">
    <property type="component" value="Unassembled WGS sequence"/>
</dbReference>
<keyword evidence="7" id="KW-0493">Microtubule</keyword>
<evidence type="ECO:0000256" key="2">
    <source>
        <dbReference type="ARBA" id="ARBA00004186"/>
    </source>
</evidence>
<evidence type="ECO:0000256" key="14">
    <source>
        <dbReference type="SAM" id="MobiDB-lite"/>
    </source>
</evidence>
<evidence type="ECO:0000256" key="9">
    <source>
        <dbReference type="ARBA" id="ARBA00023017"/>
    </source>
</evidence>
<feature type="region of interest" description="Disordered" evidence="14">
    <location>
        <begin position="84"/>
        <end position="333"/>
    </location>
</feature>
<feature type="region of interest" description="Disordered" evidence="14">
    <location>
        <begin position="888"/>
        <end position="912"/>
    </location>
</feature>
<dbReference type="InterPro" id="IPR000938">
    <property type="entry name" value="CAP-Gly_domain"/>
</dbReference>
<dbReference type="Pfam" id="PF12455">
    <property type="entry name" value="Dynactin"/>
    <property type="match status" value="1"/>
</dbReference>
<evidence type="ECO:0000256" key="12">
    <source>
        <dbReference type="ARBA" id="ARBA00023306"/>
    </source>
</evidence>
<dbReference type="OrthoDB" id="2130750at2759"/>
<dbReference type="GO" id="GO:0005814">
    <property type="term" value="C:centriole"/>
    <property type="evidence" value="ECO:0007669"/>
    <property type="project" value="UniProtKB-SubCell"/>
</dbReference>
<dbReference type="GO" id="GO:0051286">
    <property type="term" value="C:cell tip"/>
    <property type="evidence" value="ECO:0007669"/>
    <property type="project" value="TreeGrafter"/>
</dbReference>
<feature type="compositionally biased region" description="Polar residues" evidence="14">
    <location>
        <begin position="136"/>
        <end position="148"/>
    </location>
</feature>
<feature type="compositionally biased region" description="Polar residues" evidence="14">
    <location>
        <begin position="96"/>
        <end position="114"/>
    </location>
</feature>
<comment type="subcellular location">
    <subcellularLocation>
        <location evidence="3">Cytoplasm</location>
        <location evidence="3">Cell cortex</location>
    </subcellularLocation>
    <subcellularLocation>
        <location evidence="1">Cytoplasm</location>
        <location evidence="1">Cytoskeleton</location>
        <location evidence="1">Microtubule organizing center</location>
        <location evidence="1">Centrosome</location>
        <location evidence="1">Centriole</location>
    </subcellularLocation>
    <subcellularLocation>
        <location evidence="2">Cytoplasm</location>
        <location evidence="2">Cytoskeleton</location>
        <location evidence="2">Spindle</location>
    </subcellularLocation>
</comment>
<evidence type="ECO:0000256" key="7">
    <source>
        <dbReference type="ARBA" id="ARBA00022701"/>
    </source>
</evidence>
<gene>
    <name evidence="16" type="ORF">B9Z65_5898</name>
</gene>
<sequence>MSNLSLSVGQKVLLNDGRPAIIRFKGTTAFAPGDWVGVELEEASGKNDGSVQGERYFDCEDKHGMFLRSTVITKVVELTKATTRPSAANGTAAAKSRTSTVGLPSKTRTAAPNSRSRESFAASPTPSRAPVGRMSSLKSPLTSPTKQLSSATSTASSRTSTPPTTRGASSSAAKSRTSLAPSATATSRRTSTAPSAASTRPGARPSLAGPGTRGGLSSRGSSASARGGRATAGQRLSTHSQATTTSRASTEDRDLSSDGRSPLLSPSSDVRALSEEAVEEEAEVKSLDGDVDATPKPVRTAATQDTAPSRTPSIQSLSPTLTAASQRTGATRNAAAANREIEDLQTKLRVLEKRRLEDREKLKALERIQQERDRFESIIQKLQQKYQPQQQEIADLKKQIKETEEQFASIENVQAEHDAELENATLDREMAEEQYEAVKTELAALREKFEELELEVDVLREENQELGQEMSPEERTSQGWLQLERSNERYREALIRLRDMTQEQEGELKEQISRLEKDLEQFSGLNEEAESLKTKLLESEAAISDLKQQLEVAQGSEEMLEELSERNMTLQERIEDLNTTIEDLENLRELNDELEVNHIEAEKQMQEEIDFKDSIISEQLRRSQEQQKAIDDYEMTVARFREAFRNLQANLEDMRASKQITDTEAEDLNIKSKALMDLNMKLQSSAAKTQVKTLDLELQRLEAEEAAQHLAIVRLFLPESYQADRDSVLALLRFKRISFKADLLHNMIKERVADEVGDDLFYACSVLDRLTWVQAMSKRLINAVNLCPADAFNKFEGALYELEPVERGLNSYIDMLKNEDLQLKRMDEEVDRSIAVMAHLASTLLTESPSAVADDILMQTTLIQSHLENTASALSLCKSFVEAHSGTAQLSNGIDENSEEDDDDSSVDDPQSNFEPFFTRIDSLVSQSRSAKVMASKAHRELEELRARSLTLSPTSLTTFASATSLAFTIALFTRTAGQALTSLISDPTVTLTPGTVAPTLTTTATQHFSLATPETSPLSTLHARLTALTESLTTLYTQTTDLTSTTEFDTPPPPWVQRSQTLRQAATASTDAEREIARLTEILSERSLLVRSKEKELDEQGVRIEMLEARMREAGKRAARIEELEGRLEGVEGERKKWRGEVEKWEGEVRRVRGERDEARRLVEEGKGRRVEGEEEVLGRKARVELERRRVQVEGLRGVVRFLGRRERKGEEDLEWLSRPLVRERGEEVGRLGLLEKEAKDVLLELVGLTVAAEPIDLRRKGGEDRLKWRPARETSAWTVGKRKEDFAVWNEWKDSVVQRADGLGRGKTRPGSRK</sequence>
<keyword evidence="17" id="KW-1185">Reference proteome</keyword>
<evidence type="ECO:0000259" key="15">
    <source>
        <dbReference type="PROSITE" id="PS50245"/>
    </source>
</evidence>
<organism evidence="16 17">
    <name type="scientific">Elsinoe australis</name>
    <dbReference type="NCBI Taxonomy" id="40998"/>
    <lineage>
        <taxon>Eukaryota</taxon>
        <taxon>Fungi</taxon>
        <taxon>Dikarya</taxon>
        <taxon>Ascomycota</taxon>
        <taxon>Pezizomycotina</taxon>
        <taxon>Dothideomycetes</taxon>
        <taxon>Dothideomycetidae</taxon>
        <taxon>Myriangiales</taxon>
        <taxon>Elsinoaceae</taxon>
        <taxon>Elsinoe</taxon>
    </lineage>
</organism>
<keyword evidence="12" id="KW-0131">Cell cycle</keyword>
<feature type="compositionally biased region" description="Low complexity" evidence="14">
    <location>
        <begin position="215"/>
        <end position="233"/>
    </location>
</feature>
<dbReference type="EMBL" id="NHZQ01000422">
    <property type="protein sequence ID" value="PSK36083.1"/>
    <property type="molecule type" value="Genomic_DNA"/>
</dbReference>
<feature type="compositionally biased region" description="Polar residues" evidence="14">
    <location>
        <begin position="234"/>
        <end position="248"/>
    </location>
</feature>
<dbReference type="GO" id="GO:0005874">
    <property type="term" value="C:microtubule"/>
    <property type="evidence" value="ECO:0007669"/>
    <property type="project" value="UniProtKB-KW"/>
</dbReference>
<dbReference type="InterPro" id="IPR022157">
    <property type="entry name" value="Dynactin"/>
</dbReference>
<keyword evidence="10 13" id="KW-0175">Coiled coil</keyword>
<dbReference type="STRING" id="40998.A0A2P7YJD5"/>
<evidence type="ECO:0000256" key="13">
    <source>
        <dbReference type="SAM" id="Coils"/>
    </source>
</evidence>
<dbReference type="Gene3D" id="2.30.30.190">
    <property type="entry name" value="CAP Gly-rich-like domain"/>
    <property type="match status" value="1"/>
</dbReference>
<evidence type="ECO:0000256" key="11">
    <source>
        <dbReference type="ARBA" id="ARBA00023212"/>
    </source>
</evidence>
<protein>
    <submittedName>
        <fullName evidence="16">Dynactin, isoform</fullName>
    </submittedName>
</protein>
<feature type="domain" description="CAP-Gly" evidence="15">
    <location>
        <begin position="26"/>
        <end position="68"/>
    </location>
</feature>
<evidence type="ECO:0000256" key="1">
    <source>
        <dbReference type="ARBA" id="ARBA00004114"/>
    </source>
</evidence>
<evidence type="ECO:0000313" key="16">
    <source>
        <dbReference type="EMBL" id="PSK36083.1"/>
    </source>
</evidence>
<feature type="coiled-coil region" evidence="13">
    <location>
        <begin position="1091"/>
        <end position="1163"/>
    </location>
</feature>
<evidence type="ECO:0000256" key="8">
    <source>
        <dbReference type="ARBA" id="ARBA00022776"/>
    </source>
</evidence>
<comment type="similarity">
    <text evidence="4">Belongs to the dynactin 150 kDa subunit family.</text>
</comment>
<accession>A0A2P7YJD5</accession>
<evidence type="ECO:0000256" key="4">
    <source>
        <dbReference type="ARBA" id="ARBA00011010"/>
    </source>
</evidence>
<keyword evidence="8" id="KW-0498">Mitosis</keyword>
<feature type="compositionally biased region" description="Acidic residues" evidence="14">
    <location>
        <begin position="896"/>
        <end position="907"/>
    </location>
</feature>
<dbReference type="PANTHER" id="PTHR18916:SF6">
    <property type="entry name" value="DYNACTIN SUBUNIT 1"/>
    <property type="match status" value="1"/>
</dbReference>
<dbReference type="GO" id="GO:0005816">
    <property type="term" value="C:spindle pole body"/>
    <property type="evidence" value="ECO:0007669"/>
    <property type="project" value="TreeGrafter"/>
</dbReference>
<dbReference type="SUPFAM" id="SSF74924">
    <property type="entry name" value="Cap-Gly domain"/>
    <property type="match status" value="1"/>
</dbReference>
<name>A0A2P7YJD5_9PEZI</name>